<keyword evidence="8 13" id="KW-1133">Transmembrane helix</keyword>
<dbReference type="Proteomes" id="UP000095280">
    <property type="component" value="Unplaced"/>
</dbReference>
<dbReference type="InterPro" id="IPR027359">
    <property type="entry name" value="Volt_channel_dom_sf"/>
</dbReference>
<evidence type="ECO:0000313" key="15">
    <source>
        <dbReference type="Proteomes" id="UP000095280"/>
    </source>
</evidence>
<evidence type="ECO:0000256" key="10">
    <source>
        <dbReference type="ARBA" id="ARBA00023136"/>
    </source>
</evidence>
<evidence type="ECO:0000256" key="12">
    <source>
        <dbReference type="SAM" id="MobiDB-lite"/>
    </source>
</evidence>
<reference evidence="16" key="1">
    <citation type="submission" date="2016-11" db="UniProtKB">
        <authorList>
            <consortium name="WormBaseParasite"/>
        </authorList>
    </citation>
    <scope>IDENTIFICATION</scope>
</reference>
<keyword evidence="11" id="KW-0407">Ion channel</keyword>
<keyword evidence="10 13" id="KW-0472">Membrane</keyword>
<feature type="region of interest" description="Disordered" evidence="12">
    <location>
        <begin position="82"/>
        <end position="155"/>
    </location>
</feature>
<dbReference type="PRINTS" id="PR00169">
    <property type="entry name" value="KCHANNEL"/>
</dbReference>
<sequence>PDDGGSGRRSRADDFFFSRRRRRRVRDIAELTAAPQRRSSADARRRYSEEETTRPPPLPRCRQLLRWQPPVVGHRIFALYQRQRQSDATSGDRIRERRSCRLPGAGEAGAGVGKGATVDRRCPTRPDDGSQRQQQHVMNQQPASSAAQLSSDGLRADSPERFRQCTSRPRLGILNQHPRTLLGNAAAPGAVYYDQSQAGVTSWTRHRPTFEAVFNYYQSREVIEAYKKDEGYISETVVLPEHPLQRAVWMLFEYPETSAMAFVVAILSVLFTVASIILFCAETLKEFKDSHCTERQLPNFLDPFFIIESACTAWFTVELLVRFIVCPCKKAFIKDVKNAVDLSAIVPYYVTLTNVLVTMSCEGAKSSALAGLPASCCRLIRVFKLTKHSPTCRCWWLTFRASIEGLGLFLVALIVCILLFSSTIYYVESEVKGSQIESIPDAFWWAVITMCTVGYGDKVPKGPAGQGGRLRVRRGWRADPWRSPCRSSPRTSTSSTRTRLGGAGGDGGLPFADSSLLLWQIFSVAMQIFSLLNYPELCKNISKKTAAPATRQKMQAKFRKFAGRNELSLWPYSLSASSYLLRWLPGDLTIASSSIKPERDGGQPPHGSDIQGA</sequence>
<feature type="transmembrane region" description="Helical" evidence="13">
    <location>
        <begin position="406"/>
        <end position="427"/>
    </location>
</feature>
<evidence type="ECO:0000259" key="14">
    <source>
        <dbReference type="Pfam" id="PF00520"/>
    </source>
</evidence>
<feature type="compositionally biased region" description="Basic and acidic residues" evidence="12">
    <location>
        <begin position="39"/>
        <end position="53"/>
    </location>
</feature>
<dbReference type="PANTHER" id="PTHR11537:SF113">
    <property type="entry name" value="POTASSIUM VOLTAGE-GATED CHANNEL PROTEIN SHAKER"/>
    <property type="match status" value="1"/>
</dbReference>
<keyword evidence="4 13" id="KW-0812">Transmembrane</keyword>
<evidence type="ECO:0000256" key="9">
    <source>
        <dbReference type="ARBA" id="ARBA00023065"/>
    </source>
</evidence>
<feature type="domain" description="Ion transport" evidence="14">
    <location>
        <begin position="263"/>
        <end position="466"/>
    </location>
</feature>
<dbReference type="AlphaFoldDB" id="A0A1I8FG68"/>
<dbReference type="GO" id="GO:0001508">
    <property type="term" value="P:action potential"/>
    <property type="evidence" value="ECO:0007669"/>
    <property type="project" value="TreeGrafter"/>
</dbReference>
<dbReference type="InterPro" id="IPR005821">
    <property type="entry name" value="Ion_trans_dom"/>
</dbReference>
<dbReference type="GO" id="GO:0005251">
    <property type="term" value="F:delayed rectifier potassium channel activity"/>
    <property type="evidence" value="ECO:0007669"/>
    <property type="project" value="TreeGrafter"/>
</dbReference>
<feature type="region of interest" description="Disordered" evidence="12">
    <location>
        <begin position="594"/>
        <end position="613"/>
    </location>
</feature>
<evidence type="ECO:0000256" key="5">
    <source>
        <dbReference type="ARBA" id="ARBA00022826"/>
    </source>
</evidence>
<keyword evidence="7" id="KW-0630">Potassium</keyword>
<dbReference type="PANTHER" id="PTHR11537">
    <property type="entry name" value="VOLTAGE-GATED POTASSIUM CHANNEL"/>
    <property type="match status" value="1"/>
</dbReference>
<dbReference type="WBParaSite" id="maker-unitig_33362-snap-gene-0.2-mRNA-1">
    <property type="protein sequence ID" value="maker-unitig_33362-snap-gene-0.2-mRNA-1"/>
    <property type="gene ID" value="maker-unitig_33362-snap-gene-0.2"/>
</dbReference>
<dbReference type="GO" id="GO:0008076">
    <property type="term" value="C:voltage-gated potassium channel complex"/>
    <property type="evidence" value="ECO:0007669"/>
    <property type="project" value="InterPro"/>
</dbReference>
<evidence type="ECO:0000256" key="4">
    <source>
        <dbReference type="ARBA" id="ARBA00022692"/>
    </source>
</evidence>
<dbReference type="InterPro" id="IPR028325">
    <property type="entry name" value="VG_K_chnl"/>
</dbReference>
<keyword evidence="15" id="KW-1185">Reference proteome</keyword>
<comment type="subcellular location">
    <subcellularLocation>
        <location evidence="1">Membrane</location>
        <topology evidence="1">Multi-pass membrane protein</topology>
    </subcellularLocation>
</comment>
<dbReference type="SUPFAM" id="SSF81324">
    <property type="entry name" value="Voltage-gated potassium channels"/>
    <property type="match status" value="1"/>
</dbReference>
<protein>
    <submittedName>
        <fullName evidence="16">Ion_trans domain-containing protein</fullName>
    </submittedName>
</protein>
<organism evidence="15 16">
    <name type="scientific">Macrostomum lignano</name>
    <dbReference type="NCBI Taxonomy" id="282301"/>
    <lineage>
        <taxon>Eukaryota</taxon>
        <taxon>Metazoa</taxon>
        <taxon>Spiralia</taxon>
        <taxon>Lophotrochozoa</taxon>
        <taxon>Platyhelminthes</taxon>
        <taxon>Rhabditophora</taxon>
        <taxon>Macrostomorpha</taxon>
        <taxon>Macrostomida</taxon>
        <taxon>Macrostomidae</taxon>
        <taxon>Macrostomum</taxon>
    </lineage>
</organism>
<name>A0A1I8FG68_9PLAT</name>
<proteinExistence type="predicted"/>
<accession>A0A1I8FG68</accession>
<dbReference type="Gene3D" id="1.10.287.70">
    <property type="match status" value="1"/>
</dbReference>
<evidence type="ECO:0000313" key="16">
    <source>
        <dbReference type="WBParaSite" id="maker-unitig_33362-snap-gene-0.2-mRNA-1"/>
    </source>
</evidence>
<feature type="region of interest" description="Disordered" evidence="12">
    <location>
        <begin position="479"/>
        <end position="502"/>
    </location>
</feature>
<evidence type="ECO:0000256" key="13">
    <source>
        <dbReference type="SAM" id="Phobius"/>
    </source>
</evidence>
<feature type="compositionally biased region" description="Low complexity" evidence="12">
    <location>
        <begin position="140"/>
        <end position="151"/>
    </location>
</feature>
<dbReference type="Gene3D" id="1.20.120.350">
    <property type="entry name" value="Voltage-gated potassium channels. Chain C"/>
    <property type="match status" value="1"/>
</dbReference>
<keyword evidence="3" id="KW-0633">Potassium transport</keyword>
<evidence type="ECO:0000256" key="11">
    <source>
        <dbReference type="ARBA" id="ARBA00023303"/>
    </source>
</evidence>
<keyword evidence="5" id="KW-0631">Potassium channel</keyword>
<feature type="compositionally biased region" description="Basic and acidic residues" evidence="12">
    <location>
        <begin position="90"/>
        <end position="99"/>
    </location>
</feature>
<feature type="compositionally biased region" description="Low complexity" evidence="12">
    <location>
        <begin position="482"/>
        <end position="499"/>
    </location>
</feature>
<evidence type="ECO:0000256" key="6">
    <source>
        <dbReference type="ARBA" id="ARBA00022882"/>
    </source>
</evidence>
<keyword evidence="9" id="KW-0406">Ion transport</keyword>
<feature type="compositionally biased region" description="Basic and acidic residues" evidence="12">
    <location>
        <begin position="117"/>
        <end position="130"/>
    </location>
</feature>
<feature type="transmembrane region" description="Helical" evidence="13">
    <location>
        <begin position="259"/>
        <end position="281"/>
    </location>
</feature>
<dbReference type="Pfam" id="PF00520">
    <property type="entry name" value="Ion_trans"/>
    <property type="match status" value="1"/>
</dbReference>
<evidence type="ECO:0000256" key="8">
    <source>
        <dbReference type="ARBA" id="ARBA00022989"/>
    </source>
</evidence>
<keyword evidence="2" id="KW-0813">Transport</keyword>
<evidence type="ECO:0000256" key="2">
    <source>
        <dbReference type="ARBA" id="ARBA00022448"/>
    </source>
</evidence>
<feature type="region of interest" description="Disordered" evidence="12">
    <location>
        <begin position="27"/>
        <end position="62"/>
    </location>
</feature>
<evidence type="ECO:0000256" key="3">
    <source>
        <dbReference type="ARBA" id="ARBA00022538"/>
    </source>
</evidence>
<keyword evidence="6" id="KW-0851">Voltage-gated channel</keyword>
<evidence type="ECO:0000256" key="1">
    <source>
        <dbReference type="ARBA" id="ARBA00004141"/>
    </source>
</evidence>
<evidence type="ECO:0000256" key="7">
    <source>
        <dbReference type="ARBA" id="ARBA00022958"/>
    </source>
</evidence>